<accession>A0AAV3RL02</accession>
<protein>
    <submittedName>
        <fullName evidence="1">Uncharacterized protein</fullName>
    </submittedName>
</protein>
<evidence type="ECO:0000313" key="1">
    <source>
        <dbReference type="EMBL" id="GAA0174957.1"/>
    </source>
</evidence>
<reference evidence="1 2" key="1">
    <citation type="submission" date="2024-01" db="EMBL/GenBank/DDBJ databases">
        <title>The complete chloroplast genome sequence of Lithospermum erythrorhizon: insights into the phylogenetic relationship among Boraginaceae species and the maternal lineages of purple gromwells.</title>
        <authorList>
            <person name="Okada T."/>
            <person name="Watanabe K."/>
        </authorList>
    </citation>
    <scope>NUCLEOTIDE SEQUENCE [LARGE SCALE GENOMIC DNA]</scope>
</reference>
<dbReference type="EMBL" id="BAABME010009324">
    <property type="protein sequence ID" value="GAA0174957.1"/>
    <property type="molecule type" value="Genomic_DNA"/>
</dbReference>
<dbReference type="AlphaFoldDB" id="A0AAV3RL02"/>
<comment type="caution">
    <text evidence="1">The sequence shown here is derived from an EMBL/GenBank/DDBJ whole genome shotgun (WGS) entry which is preliminary data.</text>
</comment>
<keyword evidence="2" id="KW-1185">Reference proteome</keyword>
<dbReference type="Proteomes" id="UP001454036">
    <property type="component" value="Unassembled WGS sequence"/>
</dbReference>
<evidence type="ECO:0000313" key="2">
    <source>
        <dbReference type="Proteomes" id="UP001454036"/>
    </source>
</evidence>
<organism evidence="1 2">
    <name type="scientific">Lithospermum erythrorhizon</name>
    <name type="common">Purple gromwell</name>
    <name type="synonym">Lithospermum officinale var. erythrorhizon</name>
    <dbReference type="NCBI Taxonomy" id="34254"/>
    <lineage>
        <taxon>Eukaryota</taxon>
        <taxon>Viridiplantae</taxon>
        <taxon>Streptophyta</taxon>
        <taxon>Embryophyta</taxon>
        <taxon>Tracheophyta</taxon>
        <taxon>Spermatophyta</taxon>
        <taxon>Magnoliopsida</taxon>
        <taxon>eudicotyledons</taxon>
        <taxon>Gunneridae</taxon>
        <taxon>Pentapetalae</taxon>
        <taxon>asterids</taxon>
        <taxon>lamiids</taxon>
        <taxon>Boraginales</taxon>
        <taxon>Boraginaceae</taxon>
        <taxon>Boraginoideae</taxon>
        <taxon>Lithospermeae</taxon>
        <taxon>Lithospermum</taxon>
    </lineage>
</organism>
<gene>
    <name evidence="1" type="ORF">LIER_28232</name>
</gene>
<name>A0AAV3RL02_LITER</name>
<proteinExistence type="predicted"/>
<sequence length="234" mass="26525">MRHHDLIDKIGVQPLTSPYSLTGFSHGLIRDSSGDVPAPERSSSPKYTPAATNHYVYRYRWVALCDRLRGRRVAHLRDMEYEIFEQLEADLKGDPEYSVIHAALGIFFCWVDSMDTLSDEMRLSRPAYLILLEDARSKMVSQSLRNGELISHADRHLVARQLLPMERGLRKEREHGDGHASLVLALQPLQELLDREMIAVGQTFRSTVVVAIHFSNLEGQLEAGLGALEHLLPF</sequence>